<accession>A0A939E0Z0</accession>
<comment type="caution">
    <text evidence="2">The sequence shown here is derived from an EMBL/GenBank/DDBJ whole genome shotgun (WGS) entry which is preliminary data.</text>
</comment>
<dbReference type="InterPro" id="IPR053136">
    <property type="entry name" value="UTP_pyrophosphatase-like"/>
</dbReference>
<protein>
    <submittedName>
        <fullName evidence="2">M48 family metallopeptidase</fullName>
    </submittedName>
</protein>
<dbReference type="PANTHER" id="PTHR30399:SF1">
    <property type="entry name" value="UTP PYROPHOSPHATASE"/>
    <property type="match status" value="1"/>
</dbReference>
<feature type="domain" description="YgjP-like metallopeptidase" evidence="1">
    <location>
        <begin position="41"/>
        <end position="152"/>
    </location>
</feature>
<evidence type="ECO:0000259" key="1">
    <source>
        <dbReference type="Pfam" id="PF01863"/>
    </source>
</evidence>
<reference evidence="2" key="1">
    <citation type="submission" date="2021-03" db="EMBL/GenBank/DDBJ databases">
        <authorList>
            <person name="Sun Q."/>
        </authorList>
    </citation>
    <scope>NUCLEOTIDE SEQUENCE</scope>
    <source>
        <strain evidence="2">CCM 8862</strain>
    </source>
</reference>
<dbReference type="InterPro" id="IPR002725">
    <property type="entry name" value="YgjP-like_metallopeptidase"/>
</dbReference>
<keyword evidence="3" id="KW-1185">Reference proteome</keyword>
<evidence type="ECO:0000313" key="2">
    <source>
        <dbReference type="EMBL" id="MBN9644441.1"/>
    </source>
</evidence>
<sequence length="174" mass="19544">MDEAPVRIIRSKKRRKTLEARWADGQIVVRVPFGMGQQAEAEAVDRVVAKLRRKSTRAGISDEDLVQRAAQLNRAFLDSAARPGSIRWVSNQTRRWGSCTTATGDIRISDRLKDVPAYVLDAVLLHELIHTITRGHGAEFRRLMQTYPDHAKAEGYLECYQRFGPGNPAADNSC</sequence>
<dbReference type="AlphaFoldDB" id="A0A939E0Z0"/>
<dbReference type="EMBL" id="JAFLEQ010000014">
    <property type="protein sequence ID" value="MBN9644441.1"/>
    <property type="molecule type" value="Genomic_DNA"/>
</dbReference>
<dbReference type="CDD" id="cd07344">
    <property type="entry name" value="M48_yhfN_like"/>
    <property type="match status" value="1"/>
</dbReference>
<dbReference type="Gene3D" id="3.30.2010.10">
    <property type="entry name" value="Metalloproteases ('zincins'), catalytic domain"/>
    <property type="match status" value="1"/>
</dbReference>
<dbReference type="RefSeq" id="WP_207278933.1">
    <property type="nucleotide sequence ID" value="NZ_JAFLEQ010000014.1"/>
</dbReference>
<proteinExistence type="predicted"/>
<evidence type="ECO:0000313" key="3">
    <source>
        <dbReference type="Proteomes" id="UP000664332"/>
    </source>
</evidence>
<dbReference type="Proteomes" id="UP000664332">
    <property type="component" value="Unassembled WGS sequence"/>
</dbReference>
<gene>
    <name evidence="2" type="ORF">JZY06_07430</name>
</gene>
<dbReference type="PANTHER" id="PTHR30399">
    <property type="entry name" value="UNCHARACTERIZED PROTEIN YGJP"/>
    <property type="match status" value="1"/>
</dbReference>
<dbReference type="Pfam" id="PF01863">
    <property type="entry name" value="YgjP-like"/>
    <property type="match status" value="1"/>
</dbReference>
<organism evidence="2 3">
    <name type="scientific">Corynebacterium mendelii</name>
    <dbReference type="NCBI Taxonomy" id="2765362"/>
    <lineage>
        <taxon>Bacteria</taxon>
        <taxon>Bacillati</taxon>
        <taxon>Actinomycetota</taxon>
        <taxon>Actinomycetes</taxon>
        <taxon>Mycobacteriales</taxon>
        <taxon>Corynebacteriaceae</taxon>
        <taxon>Corynebacterium</taxon>
    </lineage>
</organism>
<name>A0A939E0Z0_9CORY</name>